<organism evidence="9 10">
    <name type="scientific">Candidatus Limisoma intestinavium</name>
    <dbReference type="NCBI Taxonomy" id="2840856"/>
    <lineage>
        <taxon>Bacteria</taxon>
        <taxon>Pseudomonadati</taxon>
        <taxon>Bacteroidota</taxon>
        <taxon>Bacteroidia</taxon>
        <taxon>Bacteroidales</taxon>
        <taxon>Candidatus Limisoma</taxon>
    </lineage>
</organism>
<dbReference type="Gene3D" id="1.20.1250.20">
    <property type="entry name" value="MFS general substrate transporter like domains"/>
    <property type="match status" value="1"/>
</dbReference>
<dbReference type="Pfam" id="PF00083">
    <property type="entry name" value="Sugar_tr"/>
    <property type="match status" value="1"/>
</dbReference>
<protein>
    <submittedName>
        <fullName evidence="9">MFS transporter</fullName>
    </submittedName>
</protein>
<accession>A0A9D1IJS8</accession>
<comment type="caution">
    <text evidence="9">The sequence shown here is derived from an EMBL/GenBank/DDBJ whole genome shotgun (WGS) entry which is preliminary data.</text>
</comment>
<dbReference type="PANTHER" id="PTHR48020:SF12">
    <property type="entry name" value="PROTON MYO-INOSITOL COTRANSPORTER"/>
    <property type="match status" value="1"/>
</dbReference>
<dbReference type="InterPro" id="IPR050814">
    <property type="entry name" value="Myo-inositol_Transporter"/>
</dbReference>
<feature type="transmembrane region" description="Helical" evidence="7">
    <location>
        <begin position="117"/>
        <end position="144"/>
    </location>
</feature>
<dbReference type="PROSITE" id="PS00216">
    <property type="entry name" value="SUGAR_TRANSPORT_1"/>
    <property type="match status" value="1"/>
</dbReference>
<evidence type="ECO:0000313" key="10">
    <source>
        <dbReference type="Proteomes" id="UP000824076"/>
    </source>
</evidence>
<feature type="transmembrane region" description="Helical" evidence="7">
    <location>
        <begin position="186"/>
        <end position="206"/>
    </location>
</feature>
<reference evidence="9" key="1">
    <citation type="submission" date="2020-10" db="EMBL/GenBank/DDBJ databases">
        <authorList>
            <person name="Gilroy R."/>
        </authorList>
    </citation>
    <scope>NUCLEOTIDE SEQUENCE</scope>
    <source>
        <strain evidence="9">17073</strain>
    </source>
</reference>
<gene>
    <name evidence="9" type="ORF">IAD18_01675</name>
</gene>
<proteinExistence type="inferred from homology"/>
<dbReference type="InterPro" id="IPR003663">
    <property type="entry name" value="Sugar/inositol_transpt"/>
</dbReference>
<feature type="domain" description="Major facilitator superfamily (MFS) profile" evidence="8">
    <location>
        <begin position="1"/>
        <end position="211"/>
    </location>
</feature>
<dbReference type="EMBL" id="DVMS01000042">
    <property type="protein sequence ID" value="HIU38358.1"/>
    <property type="molecule type" value="Genomic_DNA"/>
</dbReference>
<dbReference type="PROSITE" id="PS50850">
    <property type="entry name" value="MFS"/>
    <property type="match status" value="1"/>
</dbReference>
<dbReference type="AlphaFoldDB" id="A0A9D1IJS8"/>
<dbReference type="GO" id="GO:0022857">
    <property type="term" value="F:transmembrane transporter activity"/>
    <property type="evidence" value="ECO:0007669"/>
    <property type="project" value="InterPro"/>
</dbReference>
<dbReference type="PANTHER" id="PTHR48020">
    <property type="entry name" value="PROTON MYO-INOSITOL COTRANSPORTER"/>
    <property type="match status" value="1"/>
</dbReference>
<dbReference type="PRINTS" id="PR00171">
    <property type="entry name" value="SUGRTRNSPORT"/>
</dbReference>
<sequence>LESCRTSTKSEISELFRPGIFKALLIGVAIALLGQFMGVNAVLYYGPEIFKDAGLASGDALFYQVLVGMANMLTTVLAMFIIDKVGRKTLIYYGVSGMILSLLLIAFYFAWGASLGISTIFLLAFFMLYIICCAGSICAVVWVLLSEIYPTKVRGLAMSIAGFALWIGTFLVGQLTPVLLSEITPAGTFLLFAAMCVPYMLIMRFLMPETTGLSLEEIESAWTDKNKKKQNN</sequence>
<keyword evidence="5 7" id="KW-1133">Transmembrane helix</keyword>
<dbReference type="InterPro" id="IPR036259">
    <property type="entry name" value="MFS_trans_sf"/>
</dbReference>
<evidence type="ECO:0000256" key="5">
    <source>
        <dbReference type="ARBA" id="ARBA00022989"/>
    </source>
</evidence>
<comment type="similarity">
    <text evidence="2">Belongs to the major facilitator superfamily. Sugar transporter (TC 2.A.1.1) family.</text>
</comment>
<evidence type="ECO:0000256" key="6">
    <source>
        <dbReference type="ARBA" id="ARBA00023136"/>
    </source>
</evidence>
<dbReference type="Proteomes" id="UP000824076">
    <property type="component" value="Unassembled WGS sequence"/>
</dbReference>
<evidence type="ECO:0000256" key="4">
    <source>
        <dbReference type="ARBA" id="ARBA00022692"/>
    </source>
</evidence>
<dbReference type="GO" id="GO:0016020">
    <property type="term" value="C:membrane"/>
    <property type="evidence" value="ECO:0007669"/>
    <property type="project" value="UniProtKB-SubCell"/>
</dbReference>
<dbReference type="InterPro" id="IPR005829">
    <property type="entry name" value="Sugar_transporter_CS"/>
</dbReference>
<feature type="transmembrane region" description="Helical" evidence="7">
    <location>
        <begin position="20"/>
        <end position="46"/>
    </location>
</feature>
<keyword evidence="4 7" id="KW-0812">Transmembrane</keyword>
<dbReference type="SUPFAM" id="SSF103473">
    <property type="entry name" value="MFS general substrate transporter"/>
    <property type="match status" value="1"/>
</dbReference>
<keyword evidence="3" id="KW-0813">Transport</keyword>
<feature type="transmembrane region" description="Helical" evidence="7">
    <location>
        <begin position="61"/>
        <end position="82"/>
    </location>
</feature>
<evidence type="ECO:0000256" key="3">
    <source>
        <dbReference type="ARBA" id="ARBA00022448"/>
    </source>
</evidence>
<feature type="transmembrane region" description="Helical" evidence="7">
    <location>
        <begin position="156"/>
        <end position="180"/>
    </location>
</feature>
<feature type="transmembrane region" description="Helical" evidence="7">
    <location>
        <begin position="89"/>
        <end position="111"/>
    </location>
</feature>
<comment type="subcellular location">
    <subcellularLocation>
        <location evidence="1">Membrane</location>
        <topology evidence="1">Multi-pass membrane protein</topology>
    </subcellularLocation>
</comment>
<reference evidence="9" key="2">
    <citation type="journal article" date="2021" name="PeerJ">
        <title>Extensive microbial diversity within the chicken gut microbiome revealed by metagenomics and culture.</title>
        <authorList>
            <person name="Gilroy R."/>
            <person name="Ravi A."/>
            <person name="Getino M."/>
            <person name="Pursley I."/>
            <person name="Horton D.L."/>
            <person name="Alikhan N.F."/>
            <person name="Baker D."/>
            <person name="Gharbi K."/>
            <person name="Hall N."/>
            <person name="Watson M."/>
            <person name="Adriaenssens E.M."/>
            <person name="Foster-Nyarko E."/>
            <person name="Jarju S."/>
            <person name="Secka A."/>
            <person name="Antonio M."/>
            <person name="Oren A."/>
            <person name="Chaudhuri R.R."/>
            <person name="La Ragione R."/>
            <person name="Hildebrand F."/>
            <person name="Pallen M.J."/>
        </authorList>
    </citation>
    <scope>NUCLEOTIDE SEQUENCE</scope>
    <source>
        <strain evidence="9">17073</strain>
    </source>
</reference>
<keyword evidence="6 7" id="KW-0472">Membrane</keyword>
<evidence type="ECO:0000259" key="8">
    <source>
        <dbReference type="PROSITE" id="PS50850"/>
    </source>
</evidence>
<evidence type="ECO:0000313" key="9">
    <source>
        <dbReference type="EMBL" id="HIU38358.1"/>
    </source>
</evidence>
<feature type="non-terminal residue" evidence="9">
    <location>
        <position position="1"/>
    </location>
</feature>
<dbReference type="InterPro" id="IPR020846">
    <property type="entry name" value="MFS_dom"/>
</dbReference>
<evidence type="ECO:0000256" key="2">
    <source>
        <dbReference type="ARBA" id="ARBA00010992"/>
    </source>
</evidence>
<evidence type="ECO:0000256" key="7">
    <source>
        <dbReference type="SAM" id="Phobius"/>
    </source>
</evidence>
<name>A0A9D1IJS8_9BACT</name>
<evidence type="ECO:0000256" key="1">
    <source>
        <dbReference type="ARBA" id="ARBA00004141"/>
    </source>
</evidence>
<dbReference type="InterPro" id="IPR005828">
    <property type="entry name" value="MFS_sugar_transport-like"/>
</dbReference>